<gene>
    <name evidence="1" type="ORF">GH714_033118</name>
</gene>
<proteinExistence type="predicted"/>
<reference evidence="1 2" key="1">
    <citation type="journal article" date="2020" name="Mol. Plant">
        <title>The Chromosome-Based Rubber Tree Genome Provides New Insights into Spurge Genome Evolution and Rubber Biosynthesis.</title>
        <authorList>
            <person name="Liu J."/>
            <person name="Shi C."/>
            <person name="Shi C.C."/>
            <person name="Li W."/>
            <person name="Zhang Q.J."/>
            <person name="Zhang Y."/>
            <person name="Li K."/>
            <person name="Lu H.F."/>
            <person name="Shi C."/>
            <person name="Zhu S.T."/>
            <person name="Xiao Z.Y."/>
            <person name="Nan H."/>
            <person name="Yue Y."/>
            <person name="Zhu X.G."/>
            <person name="Wu Y."/>
            <person name="Hong X.N."/>
            <person name="Fan G.Y."/>
            <person name="Tong Y."/>
            <person name="Zhang D."/>
            <person name="Mao C.L."/>
            <person name="Liu Y.L."/>
            <person name="Hao S.J."/>
            <person name="Liu W.Q."/>
            <person name="Lv M.Q."/>
            <person name="Zhang H.B."/>
            <person name="Liu Y."/>
            <person name="Hu-Tang G.R."/>
            <person name="Wang J.P."/>
            <person name="Wang J.H."/>
            <person name="Sun Y.H."/>
            <person name="Ni S.B."/>
            <person name="Chen W.B."/>
            <person name="Zhang X.C."/>
            <person name="Jiao Y.N."/>
            <person name="Eichler E.E."/>
            <person name="Li G.H."/>
            <person name="Liu X."/>
            <person name="Gao L.Z."/>
        </authorList>
    </citation>
    <scope>NUCLEOTIDE SEQUENCE [LARGE SCALE GENOMIC DNA]</scope>
    <source>
        <strain evidence="2">cv. GT1</strain>
        <tissue evidence="1">Leaf</tissue>
    </source>
</reference>
<evidence type="ECO:0000313" key="2">
    <source>
        <dbReference type="Proteomes" id="UP000467840"/>
    </source>
</evidence>
<dbReference type="Proteomes" id="UP000467840">
    <property type="component" value="Chromosome 16"/>
</dbReference>
<name>A0A6A6LVL5_HEVBR</name>
<protein>
    <submittedName>
        <fullName evidence="1">Uncharacterized protein</fullName>
    </submittedName>
</protein>
<keyword evidence="2" id="KW-1185">Reference proteome</keyword>
<dbReference type="AlphaFoldDB" id="A0A6A6LVL5"/>
<accession>A0A6A6LVL5</accession>
<evidence type="ECO:0000313" key="1">
    <source>
        <dbReference type="EMBL" id="KAF2304537.1"/>
    </source>
</evidence>
<comment type="caution">
    <text evidence="1">The sequence shown here is derived from an EMBL/GenBank/DDBJ whole genome shotgun (WGS) entry which is preliminary data.</text>
</comment>
<dbReference type="EMBL" id="JAAGAX010000009">
    <property type="protein sequence ID" value="KAF2304537.1"/>
    <property type="molecule type" value="Genomic_DNA"/>
</dbReference>
<sequence length="78" mass="8590">MPNSAYVLIPSDNSYSNDPEVVTGTSKRANGMSKGILPEVGIQEANLAVGGENEKYDVLNGYMFHHVQEDFRVYDPIV</sequence>
<organism evidence="1 2">
    <name type="scientific">Hevea brasiliensis</name>
    <name type="common">Para rubber tree</name>
    <name type="synonym">Siphonia brasiliensis</name>
    <dbReference type="NCBI Taxonomy" id="3981"/>
    <lineage>
        <taxon>Eukaryota</taxon>
        <taxon>Viridiplantae</taxon>
        <taxon>Streptophyta</taxon>
        <taxon>Embryophyta</taxon>
        <taxon>Tracheophyta</taxon>
        <taxon>Spermatophyta</taxon>
        <taxon>Magnoliopsida</taxon>
        <taxon>eudicotyledons</taxon>
        <taxon>Gunneridae</taxon>
        <taxon>Pentapetalae</taxon>
        <taxon>rosids</taxon>
        <taxon>fabids</taxon>
        <taxon>Malpighiales</taxon>
        <taxon>Euphorbiaceae</taxon>
        <taxon>Crotonoideae</taxon>
        <taxon>Micrandreae</taxon>
        <taxon>Hevea</taxon>
    </lineage>
</organism>